<name>H7CHK1_9HYME</name>
<feature type="compositionally biased region" description="Polar residues" evidence="1">
    <location>
        <begin position="31"/>
        <end position="40"/>
    </location>
</feature>
<protein>
    <submittedName>
        <fullName evidence="3">Uncharacterized protein</fullName>
    </submittedName>
</protein>
<sequence length="95" mass="10406">MAHIISINIGMILIVIFYCLILIDAKKASKKNQTTTTVQPTAADDESGEQKQIDSPKALWAAITQNSGIATKVSSCFVHTILLTSIILILRDFEM</sequence>
<keyword evidence="2" id="KW-1133">Transmembrane helix</keyword>
<evidence type="ECO:0000256" key="1">
    <source>
        <dbReference type="SAM" id="MobiDB-lite"/>
    </source>
</evidence>
<reference evidence="3" key="1">
    <citation type="submission" date="2012-03" db="EMBL/GenBank/DDBJ databases">
        <title>The major constituents of the venom gland of a braconid endoparasitoid, Meteorus pulchricornis.</title>
        <authorList>
            <person name="Sano T."/>
            <person name="Miura K."/>
        </authorList>
    </citation>
    <scope>NUCLEOTIDE SEQUENCE</scope>
</reference>
<keyword evidence="2" id="KW-0812">Transmembrane</keyword>
<feature type="transmembrane region" description="Helical" evidence="2">
    <location>
        <begin position="69"/>
        <end position="90"/>
    </location>
</feature>
<proteinExistence type="evidence at transcript level"/>
<keyword evidence="2" id="KW-0472">Membrane</keyword>
<evidence type="ECO:0000313" key="3">
    <source>
        <dbReference type="EMBL" id="BAL70299.1"/>
    </source>
</evidence>
<evidence type="ECO:0000256" key="2">
    <source>
        <dbReference type="SAM" id="Phobius"/>
    </source>
</evidence>
<dbReference type="EMBL" id="AB701647">
    <property type="protein sequence ID" value="BAL70299.1"/>
    <property type="molecule type" value="mRNA"/>
</dbReference>
<accession>H7CHK1</accession>
<feature type="transmembrane region" description="Helical" evidence="2">
    <location>
        <begin position="6"/>
        <end position="23"/>
    </location>
</feature>
<dbReference type="AlphaFoldDB" id="H7CHK1"/>
<organism evidence="3">
    <name type="scientific">Meteorus pulchricornis</name>
    <dbReference type="NCBI Taxonomy" id="51522"/>
    <lineage>
        <taxon>Eukaryota</taxon>
        <taxon>Metazoa</taxon>
        <taxon>Ecdysozoa</taxon>
        <taxon>Arthropoda</taxon>
        <taxon>Hexapoda</taxon>
        <taxon>Insecta</taxon>
        <taxon>Pterygota</taxon>
        <taxon>Neoptera</taxon>
        <taxon>Endopterygota</taxon>
        <taxon>Hymenoptera</taxon>
        <taxon>Apocrita</taxon>
        <taxon>Ichneumonoidea</taxon>
        <taxon>Braconidae</taxon>
        <taxon>Meteorinae</taxon>
        <taxon>Meteorus</taxon>
    </lineage>
</organism>
<feature type="region of interest" description="Disordered" evidence="1">
    <location>
        <begin position="29"/>
        <end position="51"/>
    </location>
</feature>